<evidence type="ECO:0000256" key="7">
    <source>
        <dbReference type="ARBA" id="ARBA00022679"/>
    </source>
</evidence>
<reference evidence="9" key="1">
    <citation type="journal article" date="2023" name="G3 (Bethesda)">
        <title>A reference genome for the long-term kleptoplast-retaining sea slug Elysia crispata morphotype clarki.</title>
        <authorList>
            <person name="Eastman K.E."/>
            <person name="Pendleton A.L."/>
            <person name="Shaikh M.A."/>
            <person name="Suttiyut T."/>
            <person name="Ogas R."/>
            <person name="Tomko P."/>
            <person name="Gavelis G."/>
            <person name="Widhalm J.R."/>
            <person name="Wisecaver J.H."/>
        </authorList>
    </citation>
    <scope>NUCLEOTIDE SEQUENCE</scope>
    <source>
        <strain evidence="9">ECLA1</strain>
    </source>
</reference>
<dbReference type="PROSITE" id="PS51585">
    <property type="entry name" value="SAM_MT_TPMT"/>
    <property type="match status" value="1"/>
</dbReference>
<dbReference type="EC" id="2.1.1.67" evidence="4"/>
<keyword evidence="8" id="KW-0949">S-adenosyl-L-methionine</keyword>
<evidence type="ECO:0000256" key="1">
    <source>
        <dbReference type="ARBA" id="ARBA00000903"/>
    </source>
</evidence>
<evidence type="ECO:0000256" key="3">
    <source>
        <dbReference type="ARBA" id="ARBA00008145"/>
    </source>
</evidence>
<evidence type="ECO:0000256" key="4">
    <source>
        <dbReference type="ARBA" id="ARBA00011905"/>
    </source>
</evidence>
<dbReference type="PANTHER" id="PTHR10259">
    <property type="entry name" value="THIOPURINE S-METHYLTRANSFERASE"/>
    <property type="match status" value="1"/>
</dbReference>
<keyword evidence="7" id="KW-0808">Transferase</keyword>
<dbReference type="SUPFAM" id="SSF53335">
    <property type="entry name" value="S-adenosyl-L-methionine-dependent methyltransferases"/>
    <property type="match status" value="1"/>
</dbReference>
<keyword evidence="5" id="KW-0963">Cytoplasm</keyword>
<dbReference type="GO" id="GO:0032259">
    <property type="term" value="P:methylation"/>
    <property type="evidence" value="ECO:0007669"/>
    <property type="project" value="UniProtKB-KW"/>
</dbReference>
<gene>
    <name evidence="9" type="ORF">RRG08_029476</name>
</gene>
<evidence type="ECO:0000256" key="2">
    <source>
        <dbReference type="ARBA" id="ARBA00004496"/>
    </source>
</evidence>
<organism evidence="9 10">
    <name type="scientific">Elysia crispata</name>
    <name type="common">lettuce slug</name>
    <dbReference type="NCBI Taxonomy" id="231223"/>
    <lineage>
        <taxon>Eukaryota</taxon>
        <taxon>Metazoa</taxon>
        <taxon>Spiralia</taxon>
        <taxon>Lophotrochozoa</taxon>
        <taxon>Mollusca</taxon>
        <taxon>Gastropoda</taxon>
        <taxon>Heterobranchia</taxon>
        <taxon>Euthyneura</taxon>
        <taxon>Panpulmonata</taxon>
        <taxon>Sacoglossa</taxon>
        <taxon>Placobranchoidea</taxon>
        <taxon>Plakobranchidae</taxon>
        <taxon>Elysia</taxon>
    </lineage>
</organism>
<dbReference type="GO" id="GO:0008119">
    <property type="term" value="F:thiopurine S-methyltransferase activity"/>
    <property type="evidence" value="ECO:0007669"/>
    <property type="project" value="UniProtKB-EC"/>
</dbReference>
<evidence type="ECO:0000256" key="8">
    <source>
        <dbReference type="ARBA" id="ARBA00022691"/>
    </source>
</evidence>
<accession>A0AAE1B4B9</accession>
<dbReference type="Proteomes" id="UP001283361">
    <property type="component" value="Unassembled WGS sequence"/>
</dbReference>
<name>A0AAE1B4B9_9GAST</name>
<keyword evidence="10" id="KW-1185">Reference proteome</keyword>
<dbReference type="FunFam" id="3.40.50.150:FF:000101">
    <property type="entry name" value="Thiopurine S-methyltransferase"/>
    <property type="match status" value="1"/>
</dbReference>
<proteinExistence type="inferred from homology"/>
<dbReference type="InterPro" id="IPR008854">
    <property type="entry name" value="TPMT"/>
</dbReference>
<dbReference type="AlphaFoldDB" id="A0AAE1B4B9"/>
<evidence type="ECO:0000313" key="9">
    <source>
        <dbReference type="EMBL" id="KAK3798696.1"/>
    </source>
</evidence>
<comment type="catalytic activity">
    <reaction evidence="1">
        <text>S-adenosyl-L-methionine + a thiopurine = S-adenosyl-L-homocysteine + a thiopurine S-methylether.</text>
        <dbReference type="EC" id="2.1.1.67"/>
    </reaction>
</comment>
<comment type="caution">
    <text evidence="9">The sequence shown here is derived from an EMBL/GenBank/DDBJ whole genome shotgun (WGS) entry which is preliminary data.</text>
</comment>
<dbReference type="PANTHER" id="PTHR10259:SF11">
    <property type="entry name" value="THIOPURINE S-METHYLTRANSFERASE"/>
    <property type="match status" value="1"/>
</dbReference>
<evidence type="ECO:0000313" key="10">
    <source>
        <dbReference type="Proteomes" id="UP001283361"/>
    </source>
</evidence>
<dbReference type="GO" id="GO:0005737">
    <property type="term" value="C:cytoplasm"/>
    <property type="evidence" value="ECO:0007669"/>
    <property type="project" value="UniProtKB-SubCell"/>
</dbReference>
<dbReference type="Pfam" id="PF05724">
    <property type="entry name" value="TPMT"/>
    <property type="match status" value="1"/>
</dbReference>
<dbReference type="InterPro" id="IPR029063">
    <property type="entry name" value="SAM-dependent_MTases_sf"/>
</dbReference>
<sequence>MPYFDTSTNKDKNPTVDLRTMASDTPLTLYFSDRLGFWQKKWETNKIGFHNEEVNEMLANHADKLIGSNKPRNIFVPLCGKSVDMKWFADQGIETVGVDVIPMALEQFFTDHNMEWEEANMPALGPNGKLLSSKTHPIKLYCADIVNYSVEIDGHFDAVWDRGSISALYRGDLDTYLSLMKNLVRPGGRILMEVVQYDVSIMDDLDRPTKPPPPYPLYEEDLNKMYGPEFSVHFLERRGWKLAGKDIEQALYLLLRN</sequence>
<evidence type="ECO:0000256" key="6">
    <source>
        <dbReference type="ARBA" id="ARBA00022603"/>
    </source>
</evidence>
<dbReference type="CDD" id="cd02440">
    <property type="entry name" value="AdoMet_MTases"/>
    <property type="match status" value="1"/>
</dbReference>
<keyword evidence="6" id="KW-0489">Methyltransferase</keyword>
<comment type="similarity">
    <text evidence="3">Belongs to the class I-like SAM-binding methyltransferase superfamily. TPMT family.</text>
</comment>
<comment type="subcellular location">
    <subcellularLocation>
        <location evidence="2">Cytoplasm</location>
    </subcellularLocation>
</comment>
<evidence type="ECO:0000256" key="5">
    <source>
        <dbReference type="ARBA" id="ARBA00022490"/>
    </source>
</evidence>
<protein>
    <recommendedName>
        <fullName evidence="4">thiopurine S-methyltransferase</fullName>
        <ecNumber evidence="4">2.1.1.67</ecNumber>
    </recommendedName>
</protein>
<dbReference type="Gene3D" id="3.40.50.150">
    <property type="entry name" value="Vaccinia Virus protein VP39"/>
    <property type="match status" value="1"/>
</dbReference>
<dbReference type="EMBL" id="JAWDGP010000638">
    <property type="protein sequence ID" value="KAK3798696.1"/>
    <property type="molecule type" value="Genomic_DNA"/>
</dbReference>